<accession>A0A0A9CS88</accession>
<name>A0A0A9CS88_ARUDO</name>
<organism evidence="1">
    <name type="scientific">Arundo donax</name>
    <name type="common">Giant reed</name>
    <name type="synonym">Donax arundinaceus</name>
    <dbReference type="NCBI Taxonomy" id="35708"/>
    <lineage>
        <taxon>Eukaryota</taxon>
        <taxon>Viridiplantae</taxon>
        <taxon>Streptophyta</taxon>
        <taxon>Embryophyta</taxon>
        <taxon>Tracheophyta</taxon>
        <taxon>Spermatophyta</taxon>
        <taxon>Magnoliopsida</taxon>
        <taxon>Liliopsida</taxon>
        <taxon>Poales</taxon>
        <taxon>Poaceae</taxon>
        <taxon>PACMAD clade</taxon>
        <taxon>Arundinoideae</taxon>
        <taxon>Arundineae</taxon>
        <taxon>Arundo</taxon>
    </lineage>
</organism>
<dbReference type="EMBL" id="GBRH01220597">
    <property type="protein sequence ID" value="JAD77298.1"/>
    <property type="molecule type" value="Transcribed_RNA"/>
</dbReference>
<protein>
    <submittedName>
        <fullName evidence="1">Uncharacterized protein</fullName>
    </submittedName>
</protein>
<proteinExistence type="predicted"/>
<sequence>MYPIQISIIQEIKIRMLMILSIIDTFEACWNKKLVCSIPLIKLISVKRTVPYLVFPNLPLVSAEDREVTGLGKNQPSILAKSCRPRW</sequence>
<dbReference type="AlphaFoldDB" id="A0A0A9CS88"/>
<reference evidence="1" key="2">
    <citation type="journal article" date="2015" name="Data Brief">
        <title>Shoot transcriptome of the giant reed, Arundo donax.</title>
        <authorList>
            <person name="Barrero R.A."/>
            <person name="Guerrero F.D."/>
            <person name="Moolhuijzen P."/>
            <person name="Goolsby J.A."/>
            <person name="Tidwell J."/>
            <person name="Bellgard S.E."/>
            <person name="Bellgard M.I."/>
        </authorList>
    </citation>
    <scope>NUCLEOTIDE SEQUENCE</scope>
    <source>
        <tissue evidence="1">Shoot tissue taken approximately 20 cm above the soil surface</tissue>
    </source>
</reference>
<reference evidence="1" key="1">
    <citation type="submission" date="2014-09" db="EMBL/GenBank/DDBJ databases">
        <authorList>
            <person name="Magalhaes I.L.F."/>
            <person name="Oliveira U."/>
            <person name="Santos F.R."/>
            <person name="Vidigal T.H.D.A."/>
            <person name="Brescovit A.D."/>
            <person name="Santos A.J."/>
        </authorList>
    </citation>
    <scope>NUCLEOTIDE SEQUENCE</scope>
    <source>
        <tissue evidence="1">Shoot tissue taken approximately 20 cm above the soil surface</tissue>
    </source>
</reference>
<evidence type="ECO:0000313" key="1">
    <source>
        <dbReference type="EMBL" id="JAD77298.1"/>
    </source>
</evidence>